<dbReference type="Proteomes" id="UP000799436">
    <property type="component" value="Unassembled WGS sequence"/>
</dbReference>
<proteinExistence type="inferred from homology"/>
<dbReference type="GO" id="GO:0004497">
    <property type="term" value="F:monooxygenase activity"/>
    <property type="evidence" value="ECO:0007669"/>
    <property type="project" value="UniProtKB-KW"/>
</dbReference>
<evidence type="ECO:0000313" key="8">
    <source>
        <dbReference type="EMBL" id="KAF2766235.1"/>
    </source>
</evidence>
<evidence type="ECO:0000313" key="9">
    <source>
        <dbReference type="Proteomes" id="UP000799436"/>
    </source>
</evidence>
<dbReference type="GO" id="GO:0016705">
    <property type="term" value="F:oxidoreductase activity, acting on paired donors, with incorporation or reduction of molecular oxygen"/>
    <property type="evidence" value="ECO:0007669"/>
    <property type="project" value="InterPro"/>
</dbReference>
<keyword evidence="7" id="KW-0349">Heme</keyword>
<feature type="binding site" description="axial binding residue" evidence="7">
    <location>
        <position position="359"/>
    </location>
    <ligand>
        <name>heme</name>
        <dbReference type="ChEBI" id="CHEBI:30413"/>
    </ligand>
    <ligandPart>
        <name>Fe</name>
        <dbReference type="ChEBI" id="CHEBI:18248"/>
    </ligandPart>
</feature>
<dbReference type="InterPro" id="IPR001128">
    <property type="entry name" value="Cyt_P450"/>
</dbReference>
<dbReference type="PRINTS" id="PR00465">
    <property type="entry name" value="EP450IV"/>
</dbReference>
<evidence type="ECO:0000256" key="7">
    <source>
        <dbReference type="PIRSR" id="PIRSR602403-1"/>
    </source>
</evidence>
<evidence type="ECO:0000256" key="1">
    <source>
        <dbReference type="ARBA" id="ARBA00001971"/>
    </source>
</evidence>
<name>A0A6G1L090_9PEZI</name>
<dbReference type="GO" id="GO:0005506">
    <property type="term" value="F:iron ion binding"/>
    <property type="evidence" value="ECO:0007669"/>
    <property type="project" value="InterPro"/>
</dbReference>
<evidence type="ECO:0000256" key="2">
    <source>
        <dbReference type="ARBA" id="ARBA00010617"/>
    </source>
</evidence>
<dbReference type="Pfam" id="PF00067">
    <property type="entry name" value="p450"/>
    <property type="match status" value="1"/>
</dbReference>
<dbReference type="EMBL" id="ML995875">
    <property type="protein sequence ID" value="KAF2766235.1"/>
    <property type="molecule type" value="Genomic_DNA"/>
</dbReference>
<keyword evidence="5 7" id="KW-0408">Iron</keyword>
<accession>A0A6G1L090</accession>
<evidence type="ECO:0000256" key="6">
    <source>
        <dbReference type="ARBA" id="ARBA00023033"/>
    </source>
</evidence>
<comment type="similarity">
    <text evidence="2">Belongs to the cytochrome P450 family.</text>
</comment>
<dbReference type="OrthoDB" id="1844152at2759"/>
<dbReference type="AlphaFoldDB" id="A0A6G1L090"/>
<reference evidence="8" key="1">
    <citation type="journal article" date="2020" name="Stud. Mycol.">
        <title>101 Dothideomycetes genomes: a test case for predicting lifestyles and emergence of pathogens.</title>
        <authorList>
            <person name="Haridas S."/>
            <person name="Albert R."/>
            <person name="Binder M."/>
            <person name="Bloem J."/>
            <person name="Labutti K."/>
            <person name="Salamov A."/>
            <person name="Andreopoulos B."/>
            <person name="Baker S."/>
            <person name="Barry K."/>
            <person name="Bills G."/>
            <person name="Bluhm B."/>
            <person name="Cannon C."/>
            <person name="Castanera R."/>
            <person name="Culley D."/>
            <person name="Daum C."/>
            <person name="Ezra D."/>
            <person name="Gonzalez J."/>
            <person name="Henrissat B."/>
            <person name="Kuo A."/>
            <person name="Liang C."/>
            <person name="Lipzen A."/>
            <person name="Lutzoni F."/>
            <person name="Magnuson J."/>
            <person name="Mondo S."/>
            <person name="Nolan M."/>
            <person name="Ohm R."/>
            <person name="Pangilinan J."/>
            <person name="Park H.-J."/>
            <person name="Ramirez L."/>
            <person name="Alfaro M."/>
            <person name="Sun H."/>
            <person name="Tritt A."/>
            <person name="Yoshinaga Y."/>
            <person name="Zwiers L.-H."/>
            <person name="Turgeon B."/>
            <person name="Goodwin S."/>
            <person name="Spatafora J."/>
            <person name="Crous P."/>
            <person name="Grigoriev I."/>
        </authorList>
    </citation>
    <scope>NUCLEOTIDE SEQUENCE</scope>
    <source>
        <strain evidence="8">CBS 116005</strain>
    </source>
</reference>
<dbReference type="GO" id="GO:0020037">
    <property type="term" value="F:heme binding"/>
    <property type="evidence" value="ECO:0007669"/>
    <property type="project" value="InterPro"/>
</dbReference>
<dbReference type="SUPFAM" id="SSF48264">
    <property type="entry name" value="Cytochrome P450"/>
    <property type="match status" value="1"/>
</dbReference>
<evidence type="ECO:0000256" key="4">
    <source>
        <dbReference type="ARBA" id="ARBA00023002"/>
    </source>
</evidence>
<dbReference type="PANTHER" id="PTHR46206">
    <property type="entry name" value="CYTOCHROME P450"/>
    <property type="match status" value="1"/>
</dbReference>
<dbReference type="Gene3D" id="1.10.630.10">
    <property type="entry name" value="Cytochrome P450"/>
    <property type="match status" value="1"/>
</dbReference>
<evidence type="ECO:0000256" key="5">
    <source>
        <dbReference type="ARBA" id="ARBA00023004"/>
    </source>
</evidence>
<keyword evidence="4" id="KW-0560">Oxidoreductase</keyword>
<evidence type="ECO:0000256" key="3">
    <source>
        <dbReference type="ARBA" id="ARBA00022723"/>
    </source>
</evidence>
<dbReference type="PANTHER" id="PTHR46206:SF6">
    <property type="entry name" value="CYTOCHROME P450 MONOOXYGENASE AN1598-RELATED"/>
    <property type="match status" value="1"/>
</dbReference>
<keyword evidence="3 7" id="KW-0479">Metal-binding</keyword>
<keyword evidence="9" id="KW-1185">Reference proteome</keyword>
<keyword evidence="6" id="KW-0503">Monooxygenase</keyword>
<organism evidence="8 9">
    <name type="scientific">Teratosphaeria nubilosa</name>
    <dbReference type="NCBI Taxonomy" id="161662"/>
    <lineage>
        <taxon>Eukaryota</taxon>
        <taxon>Fungi</taxon>
        <taxon>Dikarya</taxon>
        <taxon>Ascomycota</taxon>
        <taxon>Pezizomycotina</taxon>
        <taxon>Dothideomycetes</taxon>
        <taxon>Dothideomycetidae</taxon>
        <taxon>Mycosphaerellales</taxon>
        <taxon>Teratosphaeriaceae</taxon>
        <taxon>Teratosphaeria</taxon>
    </lineage>
</organism>
<gene>
    <name evidence="8" type="ORF">EJ03DRAFT_354153</name>
</gene>
<dbReference type="CDD" id="cd11041">
    <property type="entry name" value="CYP503A1-like"/>
    <property type="match status" value="1"/>
</dbReference>
<sequence>MIVVPPQYIDEVRTAPSYQLSAQESANDVQQLRHTISLIVQENKFHLHTVRTHLTPNLESTIHDLVEEIQLAFQDEIGAPTDWMSVTAARAAPRIATRTANRTFVGASLCRNEEYLQLSLTYAVEVFGGADTLRSWPELLKPIVAKLVTNIGKRQEVARRHLLPYIRERIATGEVEKTKAGDALQWCLDFAPSAEERDPERLMYRLLHLNVASVHTTSVTFLNCLYDLVVRPEIHAELREEITSILQEDGWSTKGLNRMWKLDSFMLESQRLSPMASSQMTRAVVSDFTFSNGTTVPRGAYVLAPMHAMYLDDDLYPNASTFDAFRWSKLREQPGNANRFQFVSTSPRHINFGHGKDACPGRFFAAQEIKLLLAHILLRYDLKLAGSTRPSPTWYDRSCRPNQTAQVLFRARIQECIGA</sequence>
<comment type="cofactor">
    <cofactor evidence="1 7">
        <name>heme</name>
        <dbReference type="ChEBI" id="CHEBI:30413"/>
    </cofactor>
</comment>
<dbReference type="InterPro" id="IPR002403">
    <property type="entry name" value="Cyt_P450_E_grp-IV"/>
</dbReference>
<dbReference type="InterPro" id="IPR036396">
    <property type="entry name" value="Cyt_P450_sf"/>
</dbReference>
<protein>
    <submittedName>
        <fullName evidence="8">Cytochrome P450</fullName>
    </submittedName>
</protein>